<evidence type="ECO:0000313" key="2">
    <source>
        <dbReference type="EMBL" id="GAA1614469.1"/>
    </source>
</evidence>
<dbReference type="Proteomes" id="UP001500064">
    <property type="component" value="Unassembled WGS sequence"/>
</dbReference>
<dbReference type="EMBL" id="BAAAMU010000003">
    <property type="protein sequence ID" value="GAA1614469.1"/>
    <property type="molecule type" value="Genomic_DNA"/>
</dbReference>
<sequence length="228" mass="24991">MAHTIIASEEMLNFLTHVEQREGGANGWEQPPALYDITLDTTRTPASLTFTELGPWHWTAFFFGLGPNGATGDVDHDLGLYADRVDPLPHFLATVLRYGTPANDMSRARRTLIAVDERARLYRVTSVDGDSTMTAEQLTRFEEDPHLAALAKVADALRGGPAVHEYAFEVKLFAVAQVRATNEEEARQLISSFQSVDIDHSHNGVTVTEVSSDDGVPDLIEIDGEAPS</sequence>
<name>A0ABN2ER96_9ACTN</name>
<organism evidence="2 3">
    <name type="scientific">Nonomuraea maheshkhaliensis</name>
    <dbReference type="NCBI Taxonomy" id="419590"/>
    <lineage>
        <taxon>Bacteria</taxon>
        <taxon>Bacillati</taxon>
        <taxon>Actinomycetota</taxon>
        <taxon>Actinomycetes</taxon>
        <taxon>Streptosporangiales</taxon>
        <taxon>Streptosporangiaceae</taxon>
        <taxon>Nonomuraea</taxon>
    </lineage>
</organism>
<keyword evidence="3" id="KW-1185">Reference proteome</keyword>
<protein>
    <recommendedName>
        <fullName evidence="4">Suppressor of fused protein (SUFU)</fullName>
    </recommendedName>
</protein>
<dbReference type="RefSeq" id="WP_346101503.1">
    <property type="nucleotide sequence ID" value="NZ_BAAAMU010000003.1"/>
</dbReference>
<feature type="region of interest" description="Disordered" evidence="1">
    <location>
        <begin position="208"/>
        <end position="228"/>
    </location>
</feature>
<evidence type="ECO:0000313" key="3">
    <source>
        <dbReference type="Proteomes" id="UP001500064"/>
    </source>
</evidence>
<evidence type="ECO:0000256" key="1">
    <source>
        <dbReference type="SAM" id="MobiDB-lite"/>
    </source>
</evidence>
<comment type="caution">
    <text evidence="2">The sequence shown here is derived from an EMBL/GenBank/DDBJ whole genome shotgun (WGS) entry which is preliminary data.</text>
</comment>
<reference evidence="2 3" key="1">
    <citation type="journal article" date="2019" name="Int. J. Syst. Evol. Microbiol.">
        <title>The Global Catalogue of Microorganisms (GCM) 10K type strain sequencing project: providing services to taxonomists for standard genome sequencing and annotation.</title>
        <authorList>
            <consortium name="The Broad Institute Genomics Platform"/>
            <consortium name="The Broad Institute Genome Sequencing Center for Infectious Disease"/>
            <person name="Wu L."/>
            <person name="Ma J."/>
        </authorList>
    </citation>
    <scope>NUCLEOTIDE SEQUENCE [LARGE SCALE GENOMIC DNA]</scope>
    <source>
        <strain evidence="2 3">JCM 13929</strain>
    </source>
</reference>
<evidence type="ECO:0008006" key="4">
    <source>
        <dbReference type="Google" id="ProtNLM"/>
    </source>
</evidence>
<gene>
    <name evidence="2" type="ORF">GCM10009733_008350</name>
</gene>
<proteinExistence type="predicted"/>
<accession>A0ABN2ER96</accession>
<feature type="compositionally biased region" description="Acidic residues" evidence="1">
    <location>
        <begin position="211"/>
        <end position="228"/>
    </location>
</feature>